<protein>
    <submittedName>
        <fullName evidence="1">Uncharacterized protein</fullName>
    </submittedName>
</protein>
<dbReference type="Proteomes" id="UP000320653">
    <property type="component" value="Unassembled WGS sequence"/>
</dbReference>
<proteinExistence type="predicted"/>
<comment type="caution">
    <text evidence="1">The sequence shown here is derived from an EMBL/GenBank/DDBJ whole genome shotgun (WGS) entry which is preliminary data.</text>
</comment>
<dbReference type="EMBL" id="VIWP01000004">
    <property type="protein sequence ID" value="TWF53249.1"/>
    <property type="molecule type" value="Genomic_DNA"/>
</dbReference>
<dbReference type="AlphaFoldDB" id="A0A561QSE4"/>
<name>A0A561QSE4_9HYPH</name>
<evidence type="ECO:0000313" key="1">
    <source>
        <dbReference type="EMBL" id="TWF53249.1"/>
    </source>
</evidence>
<accession>A0A561QSE4</accession>
<keyword evidence="2" id="KW-1185">Reference proteome</keyword>
<gene>
    <name evidence="1" type="ORF">FHW37_104526</name>
</gene>
<evidence type="ECO:0000313" key="2">
    <source>
        <dbReference type="Proteomes" id="UP000320653"/>
    </source>
</evidence>
<organism evidence="1 2">
    <name type="scientific">Neorhizobium alkalisoli</name>
    <dbReference type="NCBI Taxonomy" id="528178"/>
    <lineage>
        <taxon>Bacteria</taxon>
        <taxon>Pseudomonadati</taxon>
        <taxon>Pseudomonadota</taxon>
        <taxon>Alphaproteobacteria</taxon>
        <taxon>Hyphomicrobiales</taxon>
        <taxon>Rhizobiaceae</taxon>
        <taxon>Rhizobium/Agrobacterium group</taxon>
        <taxon>Neorhizobium</taxon>
    </lineage>
</organism>
<sequence>MPSPIEPERAPAIYGYSLCGLPYSSIEKVTKKLLRGEYEREHGFLPKPPEFAQMVRAEEALIRADLRRSQEIRQTKMELQDIRKRPAPSAESIERVRALVRGVTRHMTSHERTEGQNGA</sequence>
<reference evidence="1 2" key="1">
    <citation type="submission" date="2019-06" db="EMBL/GenBank/DDBJ databases">
        <title>Sorghum-associated microbial communities from plants grown in Nebraska, USA.</title>
        <authorList>
            <person name="Schachtman D."/>
        </authorList>
    </citation>
    <scope>NUCLEOTIDE SEQUENCE [LARGE SCALE GENOMIC DNA]</scope>
    <source>
        <strain evidence="1 2">1225</strain>
    </source>
</reference>